<evidence type="ECO:0000256" key="1">
    <source>
        <dbReference type="ARBA" id="ARBA00004251"/>
    </source>
</evidence>
<keyword evidence="10" id="KW-0325">Glycoprotein</keyword>
<dbReference type="Pfam" id="PF08263">
    <property type="entry name" value="LRRNT_2"/>
    <property type="match status" value="1"/>
</dbReference>
<dbReference type="EMBL" id="NBSK02000002">
    <property type="protein sequence ID" value="KAJ0220257.1"/>
    <property type="molecule type" value="Genomic_DNA"/>
</dbReference>
<evidence type="ECO:0000256" key="3">
    <source>
        <dbReference type="ARBA" id="ARBA00022475"/>
    </source>
</evidence>
<dbReference type="GO" id="GO:0006952">
    <property type="term" value="P:defense response"/>
    <property type="evidence" value="ECO:0007669"/>
    <property type="project" value="UniProtKB-ARBA"/>
</dbReference>
<comment type="subcellular location">
    <subcellularLocation>
        <location evidence="1">Cell membrane</location>
        <topology evidence="1">Single-pass type I membrane protein</topology>
    </subcellularLocation>
</comment>
<keyword evidence="6" id="KW-0732">Signal</keyword>
<evidence type="ECO:0000259" key="13">
    <source>
        <dbReference type="Pfam" id="PF23598"/>
    </source>
</evidence>
<comment type="similarity">
    <text evidence="2">Belongs to the RLP family.</text>
</comment>
<evidence type="ECO:0000256" key="5">
    <source>
        <dbReference type="ARBA" id="ARBA00022692"/>
    </source>
</evidence>
<keyword evidence="3" id="KW-1003">Cell membrane</keyword>
<organism evidence="14 15">
    <name type="scientific">Lactuca sativa</name>
    <name type="common">Garden lettuce</name>
    <dbReference type="NCBI Taxonomy" id="4236"/>
    <lineage>
        <taxon>Eukaryota</taxon>
        <taxon>Viridiplantae</taxon>
        <taxon>Streptophyta</taxon>
        <taxon>Embryophyta</taxon>
        <taxon>Tracheophyta</taxon>
        <taxon>Spermatophyta</taxon>
        <taxon>Magnoliopsida</taxon>
        <taxon>eudicotyledons</taxon>
        <taxon>Gunneridae</taxon>
        <taxon>Pentapetalae</taxon>
        <taxon>asterids</taxon>
        <taxon>campanulids</taxon>
        <taxon>Asterales</taxon>
        <taxon>Asteraceae</taxon>
        <taxon>Cichorioideae</taxon>
        <taxon>Cichorieae</taxon>
        <taxon>Lactucinae</taxon>
        <taxon>Lactuca</taxon>
    </lineage>
</organism>
<dbReference type="FunFam" id="3.80.10.10:FF:000275">
    <property type="entry name" value="Leucine-rich repeat receptor-like protein kinase"/>
    <property type="match status" value="1"/>
</dbReference>
<evidence type="ECO:0000256" key="6">
    <source>
        <dbReference type="ARBA" id="ARBA00022729"/>
    </source>
</evidence>
<dbReference type="PANTHER" id="PTHR48063:SF103">
    <property type="entry name" value="LEUCINE-RICH RECEPTOR-LIKE KINASE FAMILY PROTEIN"/>
    <property type="match status" value="1"/>
</dbReference>
<evidence type="ECO:0000256" key="10">
    <source>
        <dbReference type="ARBA" id="ARBA00023180"/>
    </source>
</evidence>
<evidence type="ECO:0000256" key="4">
    <source>
        <dbReference type="ARBA" id="ARBA00022614"/>
    </source>
</evidence>
<dbReference type="InterPro" id="IPR003591">
    <property type="entry name" value="Leu-rich_rpt_typical-subtyp"/>
</dbReference>
<dbReference type="FunFam" id="3.80.10.10:FF:000041">
    <property type="entry name" value="LRR receptor-like serine/threonine-protein kinase ERECTA"/>
    <property type="match status" value="1"/>
</dbReference>
<evidence type="ECO:0000256" key="7">
    <source>
        <dbReference type="ARBA" id="ARBA00022737"/>
    </source>
</evidence>
<evidence type="ECO:0000256" key="2">
    <source>
        <dbReference type="ARBA" id="ARBA00009592"/>
    </source>
</evidence>
<gene>
    <name evidence="14" type="ORF">LSAT_V11C200064100</name>
</gene>
<reference evidence="14 15" key="1">
    <citation type="journal article" date="2017" name="Nat. Commun.">
        <title>Genome assembly with in vitro proximity ligation data and whole-genome triplication in lettuce.</title>
        <authorList>
            <person name="Reyes-Chin-Wo S."/>
            <person name="Wang Z."/>
            <person name="Yang X."/>
            <person name="Kozik A."/>
            <person name="Arikit S."/>
            <person name="Song C."/>
            <person name="Xia L."/>
            <person name="Froenicke L."/>
            <person name="Lavelle D.O."/>
            <person name="Truco M.J."/>
            <person name="Xia R."/>
            <person name="Zhu S."/>
            <person name="Xu C."/>
            <person name="Xu H."/>
            <person name="Xu X."/>
            <person name="Cox K."/>
            <person name="Korf I."/>
            <person name="Meyers B.C."/>
            <person name="Michelmore R.W."/>
        </authorList>
    </citation>
    <scope>NUCLEOTIDE SEQUENCE [LARGE SCALE GENOMIC DNA]</scope>
    <source>
        <strain evidence="15">cv. Salinas</strain>
        <tissue evidence="14">Seedlings</tissue>
    </source>
</reference>
<keyword evidence="5 11" id="KW-0812">Transmembrane</keyword>
<feature type="domain" description="Leucine-rich repeat-containing N-terminal plant-type" evidence="12">
    <location>
        <begin position="67"/>
        <end position="106"/>
    </location>
</feature>
<dbReference type="FunFam" id="3.80.10.10:FF:000111">
    <property type="entry name" value="LRR receptor-like serine/threonine-protein kinase ERECTA"/>
    <property type="match status" value="1"/>
</dbReference>
<evidence type="ECO:0000259" key="12">
    <source>
        <dbReference type="Pfam" id="PF08263"/>
    </source>
</evidence>
<proteinExistence type="inferred from homology"/>
<sequence length="980" mass="109792">MYALIQKNLVEQDKTMIAKIFFYITHPCVFIIFSLVLLHLEATTTNQNIAVGGEENDANGAIKKCSDEERHTLLNFKSHLQDTDGFLSTWRDEEDDCCRWRGVTCNTQTGHVTRLEVGPSGLVGKISHSLLNLTYLNHLDLSHNYLYGTIPTFIGSMTLLRYLNLAGNNLNGTIPRSIGSLTELSFLDLSYLSLYGTIPLELGNLTNLQVLSLGFVGRCRVENIKWLSHLSGLQTLNMDGISLDKANHWVNVISSFRNLSYLSLRGCELSKVMYPYSSFVNSSSSIVFLDLGNNSLNSSMYHWLFSLTSNSLFELDLSYNMLDGIPKYLGNLSNLEVLKLENNSAVIKFPDFLKNLSGCSSLTLAWLYASRSHFTGSLSDDIQNFSSLEFLYLSENQLNGTISEKLWELPMLGIVDVSFNYLRGGISEKIGNSKIFVIDLSRNSLDGVPSTDNISSLSYVEHIDLSSCKLGPRFPKWIQTLKNLTNLDISNTGISDTIPLEFWNMWPSRLHHLNLSSNNISGKVPDLLSSFDDNPVIDLSSNRFYGPIPNFPSTLKSLNLSRNKFFGGISFLCQLVHGYLEFLDLSHNFLAEQLPDCLWHFKELKVLNLGYNNLFGRLPTSIESLFKLEVLYLYNNDFSGELPLSLKNCTSLTSLNLGVNKFSGNVPIWIGENLSGLYVLILRSNNFFGTIPSQLCQLAYLQVLDMSMNNLHGIIPSCLDNLTSMVQEGFSEKQNIQKYSSTKNTTGVVNLAYNGRYVDNAMIKWQGDEREFINNLRLLKSIDLSSNNLTGQIPYELTNLFELLALNLSHNALFGEIPWKIGQMKKLLTLDLSRNNFSGGIPISMSQVTLLSYLDVSFNNLSGRIPSSTQLQSFEPSRYNGNKELCGPPITKICPGDEELEVPPVIGESEGGGNGISELWRWFYIGGVTGFATGFWIACGALLVNNRGRHAFFHFLDSFKDQVYVNVVVFVVKLQRVVRA</sequence>
<keyword evidence="9 11" id="KW-0472">Membrane</keyword>
<keyword evidence="15" id="KW-1185">Reference proteome</keyword>
<dbReference type="Pfam" id="PF23598">
    <property type="entry name" value="LRR_14"/>
    <property type="match status" value="1"/>
</dbReference>
<dbReference type="PROSITE" id="PS51450">
    <property type="entry name" value="LRR"/>
    <property type="match status" value="1"/>
</dbReference>
<dbReference type="InterPro" id="IPR055414">
    <property type="entry name" value="LRR_R13L4/SHOC2-like"/>
</dbReference>
<dbReference type="SMART" id="SM00369">
    <property type="entry name" value="LRR_TYP"/>
    <property type="match status" value="7"/>
</dbReference>
<evidence type="ECO:0000256" key="11">
    <source>
        <dbReference type="SAM" id="Phobius"/>
    </source>
</evidence>
<dbReference type="AlphaFoldDB" id="A0A9R1WCB8"/>
<protein>
    <recommendedName>
        <fullName evidence="16">Leucine-rich repeat-containing N-terminal plant-type domain-containing protein</fullName>
    </recommendedName>
</protein>
<dbReference type="InterPro" id="IPR032675">
    <property type="entry name" value="LRR_dom_sf"/>
</dbReference>
<evidence type="ECO:0000256" key="8">
    <source>
        <dbReference type="ARBA" id="ARBA00022989"/>
    </source>
</evidence>
<dbReference type="InterPro" id="IPR046956">
    <property type="entry name" value="RLP23-like"/>
</dbReference>
<name>A0A9R1WCB8_LACSA</name>
<evidence type="ECO:0000256" key="9">
    <source>
        <dbReference type="ARBA" id="ARBA00023136"/>
    </source>
</evidence>
<keyword evidence="7" id="KW-0677">Repeat</keyword>
<evidence type="ECO:0000313" key="15">
    <source>
        <dbReference type="Proteomes" id="UP000235145"/>
    </source>
</evidence>
<evidence type="ECO:0000313" key="14">
    <source>
        <dbReference type="EMBL" id="KAJ0220257.1"/>
    </source>
</evidence>
<dbReference type="GO" id="GO:0005886">
    <property type="term" value="C:plasma membrane"/>
    <property type="evidence" value="ECO:0007669"/>
    <property type="project" value="UniProtKB-SubCell"/>
</dbReference>
<dbReference type="Proteomes" id="UP000235145">
    <property type="component" value="Unassembled WGS sequence"/>
</dbReference>
<dbReference type="InterPro" id="IPR001611">
    <property type="entry name" value="Leu-rich_rpt"/>
</dbReference>
<feature type="transmembrane region" description="Helical" evidence="11">
    <location>
        <begin position="20"/>
        <end position="40"/>
    </location>
</feature>
<feature type="transmembrane region" description="Helical" evidence="11">
    <location>
        <begin position="922"/>
        <end position="944"/>
    </location>
</feature>
<accession>A0A9R1WCB8</accession>
<evidence type="ECO:0008006" key="16">
    <source>
        <dbReference type="Google" id="ProtNLM"/>
    </source>
</evidence>
<dbReference type="InterPro" id="IPR013210">
    <property type="entry name" value="LRR_N_plant-typ"/>
</dbReference>
<comment type="caution">
    <text evidence="14">The sequence shown here is derived from an EMBL/GenBank/DDBJ whole genome shotgun (WGS) entry which is preliminary data.</text>
</comment>
<feature type="domain" description="Disease resistance R13L4/SHOC-2-like LRR" evidence="13">
    <location>
        <begin position="129"/>
        <end position="318"/>
    </location>
</feature>
<dbReference type="SUPFAM" id="SSF52058">
    <property type="entry name" value="L domain-like"/>
    <property type="match status" value="3"/>
</dbReference>
<dbReference type="PANTHER" id="PTHR48063">
    <property type="entry name" value="LRR RECEPTOR-LIKE KINASE"/>
    <property type="match status" value="1"/>
</dbReference>
<dbReference type="GO" id="GO:0051707">
    <property type="term" value="P:response to other organism"/>
    <property type="evidence" value="ECO:0007669"/>
    <property type="project" value="UniProtKB-ARBA"/>
</dbReference>
<keyword evidence="8 11" id="KW-1133">Transmembrane helix</keyword>
<dbReference type="Gene3D" id="3.80.10.10">
    <property type="entry name" value="Ribonuclease Inhibitor"/>
    <property type="match status" value="4"/>
</dbReference>
<keyword evidence="4" id="KW-0433">Leucine-rich repeat</keyword>
<dbReference type="Pfam" id="PF00560">
    <property type="entry name" value="LRR_1"/>
    <property type="match status" value="10"/>
</dbReference>